<reference evidence="2 3" key="1">
    <citation type="submission" date="2022-10" db="EMBL/GenBank/DDBJ databases">
        <title>Host association and intracellularity evolved multiple times independently in the Rickettsiales.</title>
        <authorList>
            <person name="Castelli M."/>
            <person name="Nardi T."/>
            <person name="Gammuto L."/>
            <person name="Bellinzona G."/>
            <person name="Sabaneyeva E."/>
            <person name="Potekhin A."/>
            <person name="Serra V."/>
            <person name="Petroni G."/>
            <person name="Sassera D."/>
        </authorList>
    </citation>
    <scope>NUCLEOTIDE SEQUENCE [LARGE SCALE GENOMIC DNA]</scope>
    <source>
        <strain evidence="2 3">Kr 154-4</strain>
    </source>
</reference>
<protein>
    <recommendedName>
        <fullName evidence="1">Asparagine synthetase domain-containing protein</fullName>
    </recommendedName>
</protein>
<dbReference type="EMBL" id="CP112932">
    <property type="protein sequence ID" value="WPY00621.1"/>
    <property type="molecule type" value="Genomic_DNA"/>
</dbReference>
<keyword evidence="3" id="KW-1185">Reference proteome</keyword>
<sequence>MSVIFFPFLTQPIIELALSINSYDSFNYSYNSYVFRREISNFFNSDAVWRKTKGQTTGVFQRSLVENRDYILELCLNGFVAKAGLIKSKILEKYISRISKGLTDYQWSLIHLLCYEIFVGCWQSLL</sequence>
<dbReference type="SUPFAM" id="SSF52402">
    <property type="entry name" value="Adenine nucleotide alpha hydrolases-like"/>
    <property type="match status" value="1"/>
</dbReference>
<dbReference type="Pfam" id="PF00733">
    <property type="entry name" value="Asn_synthase"/>
    <property type="match status" value="1"/>
</dbReference>
<organism evidence="2 3">
    <name type="scientific">Candidatus Trichorickettsia mobilis</name>
    <dbReference type="NCBI Taxonomy" id="1346319"/>
    <lineage>
        <taxon>Bacteria</taxon>
        <taxon>Pseudomonadati</taxon>
        <taxon>Pseudomonadota</taxon>
        <taxon>Alphaproteobacteria</taxon>
        <taxon>Rickettsiales</taxon>
        <taxon>Rickettsiaceae</taxon>
        <taxon>Rickettsieae</taxon>
        <taxon>Candidatus Trichorickettsia</taxon>
    </lineage>
</organism>
<accession>A0ABZ0US28</accession>
<evidence type="ECO:0000259" key="1">
    <source>
        <dbReference type="Pfam" id="PF00733"/>
    </source>
</evidence>
<name>A0ABZ0US28_9RICK</name>
<dbReference type="Proteomes" id="UP001326613">
    <property type="component" value="Chromosome"/>
</dbReference>
<evidence type="ECO:0000313" key="2">
    <source>
        <dbReference type="EMBL" id="WPY00621.1"/>
    </source>
</evidence>
<feature type="domain" description="Asparagine synthetase" evidence="1">
    <location>
        <begin position="6"/>
        <end position="113"/>
    </location>
</feature>
<dbReference type="RefSeq" id="WP_323738675.1">
    <property type="nucleotide sequence ID" value="NZ_CP112932.1"/>
</dbReference>
<proteinExistence type="predicted"/>
<dbReference type="InterPro" id="IPR001962">
    <property type="entry name" value="Asn_synthase"/>
</dbReference>
<gene>
    <name evidence="2" type="ORF">Trichorick_00504</name>
</gene>
<evidence type="ECO:0000313" key="3">
    <source>
        <dbReference type="Proteomes" id="UP001326613"/>
    </source>
</evidence>